<dbReference type="SUPFAM" id="SSF53448">
    <property type="entry name" value="Nucleotide-diphospho-sugar transferases"/>
    <property type="match status" value="1"/>
</dbReference>
<evidence type="ECO:0000259" key="1">
    <source>
        <dbReference type="Pfam" id="PF00535"/>
    </source>
</evidence>
<dbReference type="PANTHER" id="PTHR43685">
    <property type="entry name" value="GLYCOSYLTRANSFERASE"/>
    <property type="match status" value="1"/>
</dbReference>
<dbReference type="InterPro" id="IPR050834">
    <property type="entry name" value="Glycosyltransf_2"/>
</dbReference>
<dbReference type="InterPro" id="IPR001173">
    <property type="entry name" value="Glyco_trans_2-like"/>
</dbReference>
<dbReference type="Pfam" id="PF00535">
    <property type="entry name" value="Glycos_transf_2"/>
    <property type="match status" value="1"/>
</dbReference>
<reference evidence="2 3" key="1">
    <citation type="submission" date="2020-10" db="EMBL/GenBank/DDBJ databases">
        <authorList>
            <person name="Castelo-Branco R."/>
            <person name="Eusebio N."/>
            <person name="Adriana R."/>
            <person name="Vieira A."/>
            <person name="Brugerolle De Fraissinette N."/>
            <person name="Rezende De Castro R."/>
            <person name="Schneider M.P."/>
            <person name="Vasconcelos V."/>
            <person name="Leao P.N."/>
        </authorList>
    </citation>
    <scope>NUCLEOTIDE SEQUENCE [LARGE SCALE GENOMIC DNA]</scope>
    <source>
        <strain evidence="2 3">LEGE 06123</strain>
    </source>
</reference>
<dbReference type="EMBL" id="JADEWN010000001">
    <property type="protein sequence ID" value="MBE9188814.1"/>
    <property type="molecule type" value="Genomic_DNA"/>
</dbReference>
<protein>
    <submittedName>
        <fullName evidence="2">Glycosyltransferase</fullName>
    </submittedName>
</protein>
<organism evidence="2 3">
    <name type="scientific">Gloeocapsopsis crepidinum LEGE 06123</name>
    <dbReference type="NCBI Taxonomy" id="588587"/>
    <lineage>
        <taxon>Bacteria</taxon>
        <taxon>Bacillati</taxon>
        <taxon>Cyanobacteriota</taxon>
        <taxon>Cyanophyceae</taxon>
        <taxon>Oscillatoriophycideae</taxon>
        <taxon>Chroococcales</taxon>
        <taxon>Chroococcaceae</taxon>
        <taxon>Gloeocapsopsis</taxon>
    </lineage>
</organism>
<name>A0ABR9UKM5_9CHRO</name>
<evidence type="ECO:0000313" key="2">
    <source>
        <dbReference type="EMBL" id="MBE9188814.1"/>
    </source>
</evidence>
<dbReference type="Proteomes" id="UP000651156">
    <property type="component" value="Unassembled WGS sequence"/>
</dbReference>
<proteinExistence type="predicted"/>
<evidence type="ECO:0000313" key="3">
    <source>
        <dbReference type="Proteomes" id="UP000651156"/>
    </source>
</evidence>
<sequence length="408" mass="46062">MPYTITEIEVTQPLPIICVPESDTGIALILRRKDRLIGFLMKALPAKSVLTPEELAQLISREVGTKLLQESIREELVSPATATHLPSLTVAICTKDRPKNLARCLKSLLNLKQPVSRASYCFEILVIDNAPTNEQTQELVASLPSVRYVREPKPGLDFARNRALHEATGEILAFVDDDVTVDRRWLDGLMEAWVENPDAAAFTGQVLASELTTKAQILAEQNGGFRNGFEKIRYGQTLPDYYMYPCGAGMFGNGCNMAFRREVLQKLGGFDEALDTGASLPGGGDLDIFYRVIRAGYPLVYEPQYLVFHQHRQEYKKLRHQYCQSWGMGFMAFVVKSYQSDPSQRSKLRRIVGWWFKDQLRRLLKSLIGRYILPPDIVVAELWGGVVGLLGEYSRSLARIEQIRRQCS</sequence>
<dbReference type="InterPro" id="IPR029044">
    <property type="entry name" value="Nucleotide-diphossugar_trans"/>
</dbReference>
<dbReference type="Gene3D" id="3.90.550.10">
    <property type="entry name" value="Spore Coat Polysaccharide Biosynthesis Protein SpsA, Chain A"/>
    <property type="match status" value="1"/>
</dbReference>
<dbReference type="PANTHER" id="PTHR43685:SF2">
    <property type="entry name" value="GLYCOSYLTRANSFERASE 2-LIKE DOMAIN-CONTAINING PROTEIN"/>
    <property type="match status" value="1"/>
</dbReference>
<keyword evidence="3" id="KW-1185">Reference proteome</keyword>
<dbReference type="RefSeq" id="WP_193929697.1">
    <property type="nucleotide sequence ID" value="NZ_CAWPMZ010000041.1"/>
</dbReference>
<gene>
    <name evidence="2" type="ORF">IQ230_00225</name>
</gene>
<accession>A0ABR9UKM5</accession>
<feature type="domain" description="Glycosyltransferase 2-like" evidence="1">
    <location>
        <begin position="89"/>
        <end position="267"/>
    </location>
</feature>
<comment type="caution">
    <text evidence="2">The sequence shown here is derived from an EMBL/GenBank/DDBJ whole genome shotgun (WGS) entry which is preliminary data.</text>
</comment>